<dbReference type="InterPro" id="IPR036388">
    <property type="entry name" value="WH-like_DNA-bd_sf"/>
</dbReference>
<sequence length="965" mass="103704">MVQLGSLQVSFDQRNIQRNGVSLRIGARAFDILEVLHRANGAILSKDQIMDEVWPGLIVEENRLQVHIASLRKLFGAERDLIKTVPGRGYVLVAQRTPAVEAPAHAEPSPQHAALPPLVSPLIGRHAEIEQIIAQLEREPVTTVVGAGGIGKTALALHVASEMHSRYGLPIYFVELANASSHEEVLAALAHALAPRLVDAQPSAVAEALAASRCLLVLDNAEHVIDIVAGLVETLAARNPSARILVTSRETLHIRAESVLRLETLGVPASGLSTQALLAHPAVELFLCHARSFATDCAGDESSIALVADICRRLDGLPLAIELAAARVATLGVEGVAARLDHRLDLLAGGLRSALPRHQSLRATFEWSYALLDAASRVLFRRLGCFTGTFTFDAVCAVATEPGMSIPVIVSSLGDLATKSLLNVEFHGPVATYRLTECARAYALDKLREEGELHVIAARHMRYMQTRIEASGLVLAPDSRAGADVQARFSLDDARTAYEWAFSDDGDPAQGVALAGALVGTLLDASLVSECCERAKRALAVLDTLPAGSIDIVCEMRLCSAYASTLMHAGDDVERAMSLWQRVWRLARSAQDDAFAARALCGLWNAALATGDIHASIRYATRFEQAARRAGPRWHEPLAGAMVAVSLHAFGEHGQARERLEHAVAALGEAGCTERSCATPDVDPLSFCHGALARIAWLEGKPARALQLIEQALAPVRREMLEPSLSYLLATVAVPVALQCGDTHAASRYLALLRSQVATHRFVIWEDYAECLAVQCGLRDSDSDGAAALARLEPALLRLVARGFRGAIAPFIVSWAELLVEAGRFEAAAARLDEAIQRGETHGEQCFVPELLRARGWVALQRARVQDGAGAEVRAWYEADGRRFMSAAIALGSGHGAVIWRLRATLDLAAHLIGKNAASEAAMMISGFEGVFDLNSSAPDIQRLVRMRRRVNAVCSARVRAVHSG</sequence>
<dbReference type="SUPFAM" id="SSF52540">
    <property type="entry name" value="P-loop containing nucleoside triphosphate hydrolases"/>
    <property type="match status" value="1"/>
</dbReference>
<dbReference type="InterPro" id="IPR011990">
    <property type="entry name" value="TPR-like_helical_dom_sf"/>
</dbReference>
<evidence type="ECO:0000313" key="5">
    <source>
        <dbReference type="Proteomes" id="UP000295722"/>
    </source>
</evidence>
<dbReference type="AlphaFoldDB" id="A0A4R5M690"/>
<dbReference type="Pfam" id="PF13191">
    <property type="entry name" value="AAA_16"/>
    <property type="match status" value="1"/>
</dbReference>
<dbReference type="InterPro" id="IPR041664">
    <property type="entry name" value="AAA_16"/>
</dbReference>
<evidence type="ECO:0000313" key="4">
    <source>
        <dbReference type="EMBL" id="TDG20886.1"/>
    </source>
</evidence>
<reference evidence="4 5" key="1">
    <citation type="submission" date="2019-03" db="EMBL/GenBank/DDBJ databases">
        <title>Paraburkholderia sp. 4M-K11, isolated from subtropical forest soil.</title>
        <authorList>
            <person name="Gao Z.-H."/>
            <person name="Qiu L.-H."/>
        </authorList>
    </citation>
    <scope>NUCLEOTIDE SEQUENCE [LARGE SCALE GENOMIC DNA]</scope>
    <source>
        <strain evidence="4 5">4M-K11</strain>
    </source>
</reference>
<dbReference type="SMART" id="SM00862">
    <property type="entry name" value="Trans_reg_C"/>
    <property type="match status" value="1"/>
</dbReference>
<keyword evidence="1 2" id="KW-0238">DNA-binding</keyword>
<dbReference type="Proteomes" id="UP000295722">
    <property type="component" value="Unassembled WGS sequence"/>
</dbReference>
<dbReference type="GO" id="GO:0006355">
    <property type="term" value="P:regulation of DNA-templated transcription"/>
    <property type="evidence" value="ECO:0007669"/>
    <property type="project" value="InterPro"/>
</dbReference>
<organism evidence="4 5">
    <name type="scientific">Paraburkholderia silviterrae</name>
    <dbReference type="NCBI Taxonomy" id="2528715"/>
    <lineage>
        <taxon>Bacteria</taxon>
        <taxon>Pseudomonadati</taxon>
        <taxon>Pseudomonadota</taxon>
        <taxon>Betaproteobacteria</taxon>
        <taxon>Burkholderiales</taxon>
        <taxon>Burkholderiaceae</taxon>
        <taxon>Paraburkholderia</taxon>
    </lineage>
</organism>
<dbReference type="Gene3D" id="1.10.10.10">
    <property type="entry name" value="Winged helix-like DNA-binding domain superfamily/Winged helix DNA-binding domain"/>
    <property type="match status" value="1"/>
</dbReference>
<dbReference type="PANTHER" id="PTHR47691">
    <property type="entry name" value="REGULATOR-RELATED"/>
    <property type="match status" value="1"/>
</dbReference>
<evidence type="ECO:0000256" key="1">
    <source>
        <dbReference type="ARBA" id="ARBA00023125"/>
    </source>
</evidence>
<dbReference type="CDD" id="cd00383">
    <property type="entry name" value="trans_reg_C"/>
    <property type="match status" value="1"/>
</dbReference>
<proteinExistence type="predicted"/>
<name>A0A4R5M690_9BURK</name>
<comment type="caution">
    <text evidence="4">The sequence shown here is derived from an EMBL/GenBank/DDBJ whole genome shotgun (WGS) entry which is preliminary data.</text>
</comment>
<dbReference type="SUPFAM" id="SSF46894">
    <property type="entry name" value="C-terminal effector domain of the bipartite response regulators"/>
    <property type="match status" value="1"/>
</dbReference>
<dbReference type="PRINTS" id="PR00364">
    <property type="entry name" value="DISEASERSIST"/>
</dbReference>
<dbReference type="PROSITE" id="PS51755">
    <property type="entry name" value="OMPR_PHOB"/>
    <property type="match status" value="1"/>
</dbReference>
<dbReference type="GO" id="GO:0000160">
    <property type="term" value="P:phosphorelay signal transduction system"/>
    <property type="evidence" value="ECO:0007669"/>
    <property type="project" value="InterPro"/>
</dbReference>
<dbReference type="InterPro" id="IPR016032">
    <property type="entry name" value="Sig_transdc_resp-reg_C-effctor"/>
</dbReference>
<feature type="domain" description="OmpR/PhoB-type" evidence="3">
    <location>
        <begin position="1"/>
        <end position="94"/>
    </location>
</feature>
<dbReference type="EMBL" id="SMRP01000013">
    <property type="protein sequence ID" value="TDG20886.1"/>
    <property type="molecule type" value="Genomic_DNA"/>
</dbReference>
<protein>
    <submittedName>
        <fullName evidence="4">Transcriptional regulator</fullName>
    </submittedName>
</protein>
<keyword evidence="5" id="KW-1185">Reference proteome</keyword>
<dbReference type="GO" id="GO:0043531">
    <property type="term" value="F:ADP binding"/>
    <property type="evidence" value="ECO:0007669"/>
    <property type="project" value="InterPro"/>
</dbReference>
<gene>
    <name evidence="4" type="ORF">EYW47_23485</name>
</gene>
<dbReference type="RefSeq" id="WP_133197236.1">
    <property type="nucleotide sequence ID" value="NZ_JBHUCW010000002.1"/>
</dbReference>
<dbReference type="Gene3D" id="3.40.50.300">
    <property type="entry name" value="P-loop containing nucleotide triphosphate hydrolases"/>
    <property type="match status" value="1"/>
</dbReference>
<evidence type="ECO:0000256" key="2">
    <source>
        <dbReference type="PROSITE-ProRule" id="PRU01091"/>
    </source>
</evidence>
<dbReference type="Pfam" id="PF00486">
    <property type="entry name" value="Trans_reg_C"/>
    <property type="match status" value="1"/>
</dbReference>
<evidence type="ECO:0000259" key="3">
    <source>
        <dbReference type="PROSITE" id="PS51755"/>
    </source>
</evidence>
<accession>A0A4R5M690</accession>
<dbReference type="Gene3D" id="1.25.40.10">
    <property type="entry name" value="Tetratricopeptide repeat domain"/>
    <property type="match status" value="1"/>
</dbReference>
<dbReference type="SUPFAM" id="SSF48452">
    <property type="entry name" value="TPR-like"/>
    <property type="match status" value="1"/>
</dbReference>
<dbReference type="GO" id="GO:0003677">
    <property type="term" value="F:DNA binding"/>
    <property type="evidence" value="ECO:0007669"/>
    <property type="project" value="UniProtKB-UniRule"/>
</dbReference>
<dbReference type="InterPro" id="IPR027417">
    <property type="entry name" value="P-loop_NTPase"/>
</dbReference>
<dbReference type="OrthoDB" id="9811542at2"/>
<feature type="DNA-binding region" description="OmpR/PhoB-type" evidence="2">
    <location>
        <begin position="1"/>
        <end position="94"/>
    </location>
</feature>
<dbReference type="PANTHER" id="PTHR47691:SF3">
    <property type="entry name" value="HTH-TYPE TRANSCRIPTIONAL REGULATOR RV0890C-RELATED"/>
    <property type="match status" value="1"/>
</dbReference>
<dbReference type="InterPro" id="IPR001867">
    <property type="entry name" value="OmpR/PhoB-type_DNA-bd"/>
</dbReference>